<dbReference type="EMBL" id="GG738897">
    <property type="protein sequence ID" value="EFC39739.1"/>
    <property type="molecule type" value="Genomic_DNA"/>
</dbReference>
<gene>
    <name evidence="2" type="ORF">NAEGRDRAFT_81214</name>
</gene>
<keyword evidence="3" id="KW-1185">Reference proteome</keyword>
<evidence type="ECO:0000313" key="3">
    <source>
        <dbReference type="Proteomes" id="UP000006671"/>
    </source>
</evidence>
<feature type="region of interest" description="Disordered" evidence="1">
    <location>
        <begin position="530"/>
        <end position="560"/>
    </location>
</feature>
<dbReference type="AlphaFoldDB" id="D2VTY4"/>
<evidence type="ECO:0000256" key="1">
    <source>
        <dbReference type="SAM" id="MobiDB-lite"/>
    </source>
</evidence>
<organism evidence="3">
    <name type="scientific">Naegleria gruberi</name>
    <name type="common">Amoeba</name>
    <dbReference type="NCBI Taxonomy" id="5762"/>
    <lineage>
        <taxon>Eukaryota</taxon>
        <taxon>Discoba</taxon>
        <taxon>Heterolobosea</taxon>
        <taxon>Tetramitia</taxon>
        <taxon>Eutetramitia</taxon>
        <taxon>Vahlkampfiidae</taxon>
        <taxon>Naegleria</taxon>
    </lineage>
</organism>
<protein>
    <submittedName>
        <fullName evidence="2">Predicted protein</fullName>
    </submittedName>
</protein>
<feature type="compositionally biased region" description="Polar residues" evidence="1">
    <location>
        <begin position="398"/>
        <end position="416"/>
    </location>
</feature>
<dbReference type="InParanoid" id="D2VTY4"/>
<dbReference type="RefSeq" id="XP_002672483.1">
    <property type="nucleotide sequence ID" value="XM_002672437.1"/>
</dbReference>
<feature type="region of interest" description="Disordered" evidence="1">
    <location>
        <begin position="352"/>
        <end position="510"/>
    </location>
</feature>
<accession>D2VTY4</accession>
<feature type="region of interest" description="Disordered" evidence="1">
    <location>
        <begin position="1"/>
        <end position="32"/>
    </location>
</feature>
<feature type="compositionally biased region" description="Basic residues" evidence="1">
    <location>
        <begin position="549"/>
        <end position="560"/>
    </location>
</feature>
<dbReference type="Proteomes" id="UP000006671">
    <property type="component" value="Unassembled WGS sequence"/>
</dbReference>
<proteinExistence type="predicted"/>
<dbReference type="GeneID" id="8858575"/>
<sequence>MIPFSSRPTTQTTTHITTTTTTLSDHQQHQQQQQNYPLFYMSQNITPSDNFLSYNSNNISNINIANTNQTIANTVTATATATATVDSNSNSSPIPCYYILREECVGDLEEELRRRARAVKDVGLSNSNQLRRNLPQQNSIIKPVIVERHGILPLSNQDSNTTLGKLKNYTNSNIGIMITTQTTSEPLSKSPHYPITQHDQSAVQKVNLQLSNNQIFQQPNQQPFQTHVSNNTTITNTTSTTIGPSLTNFSHVINNNTNSTNTNQHVLGGMNVSNNSNGQMQQTSNALLVHTTSSPQQDAILNQIFDEEQDVIKNSELDELLAVGMDDNSFLQSPTINTNNIGNMFYSGSNVGGAASSSPLSPPTVQTNLFESKVKKEKKRGKSAMIHVEIPPPLLAPNQPTLNSPQNNSIGGTPSYSTTNKKVAKTSKKKRKQSAASSSSMPSSSTSTNTNDQHFFFGSGSSTGGNLHVLPMFPPSIMNGEEGGGPDEESNAPPRRKRGRPPTVHTWSFGIGENTYNTFTRFSNPLEQANTVNSYNSSSSSNSDSESSKKKKKESKKKSK</sequence>
<feature type="compositionally biased region" description="Basic residues" evidence="1">
    <location>
        <begin position="422"/>
        <end position="433"/>
    </location>
</feature>
<name>D2VTY4_NAEGR</name>
<evidence type="ECO:0000313" key="2">
    <source>
        <dbReference type="EMBL" id="EFC39739.1"/>
    </source>
</evidence>
<dbReference type="VEuPathDB" id="AmoebaDB:NAEGRDRAFT_81214"/>
<reference evidence="2 3" key="1">
    <citation type="journal article" date="2010" name="Cell">
        <title>The genome of Naegleria gruberi illuminates early eukaryotic versatility.</title>
        <authorList>
            <person name="Fritz-Laylin L.K."/>
            <person name="Prochnik S.E."/>
            <person name="Ginger M.L."/>
            <person name="Dacks J.B."/>
            <person name="Carpenter M.L."/>
            <person name="Field M.C."/>
            <person name="Kuo A."/>
            <person name="Paredez A."/>
            <person name="Chapman J."/>
            <person name="Pham J."/>
            <person name="Shu S."/>
            <person name="Neupane R."/>
            <person name="Cipriano M."/>
            <person name="Mancuso J."/>
            <person name="Tu H."/>
            <person name="Salamov A."/>
            <person name="Lindquist E."/>
            <person name="Shapiro H."/>
            <person name="Lucas S."/>
            <person name="Grigoriev I.V."/>
            <person name="Cande W.Z."/>
            <person name="Fulton C."/>
            <person name="Rokhsar D.S."/>
            <person name="Dawson S.C."/>
        </authorList>
    </citation>
    <scope>NUCLEOTIDE SEQUENCE [LARGE SCALE GENOMIC DNA]</scope>
    <source>
        <strain evidence="2 3">NEG-M</strain>
    </source>
</reference>
<feature type="compositionally biased region" description="Low complexity" evidence="1">
    <location>
        <begin position="536"/>
        <end position="545"/>
    </location>
</feature>
<dbReference type="KEGG" id="ngr:NAEGRDRAFT_81214"/>
<feature type="compositionally biased region" description="Low complexity" evidence="1">
    <location>
        <begin position="9"/>
        <end position="32"/>
    </location>
</feature>
<feature type="compositionally biased region" description="Low complexity" evidence="1">
    <location>
        <begin position="434"/>
        <end position="460"/>
    </location>
</feature>